<evidence type="ECO:0000313" key="1">
    <source>
        <dbReference type="EMBL" id="GAU42953.1"/>
    </source>
</evidence>
<reference evidence="2" key="1">
    <citation type="journal article" date="2017" name="Front. Plant Sci.">
        <title>Climate Clever Clovers: New Paradigm to Reduce the Environmental Footprint of Ruminants by Breeding Low Methanogenic Forages Utilizing Haplotype Variation.</title>
        <authorList>
            <person name="Kaur P."/>
            <person name="Appels R."/>
            <person name="Bayer P.E."/>
            <person name="Keeble-Gagnere G."/>
            <person name="Wang J."/>
            <person name="Hirakawa H."/>
            <person name="Shirasawa K."/>
            <person name="Vercoe P."/>
            <person name="Stefanova K."/>
            <person name="Durmic Z."/>
            <person name="Nichols P."/>
            <person name="Revell C."/>
            <person name="Isobe S.N."/>
            <person name="Edwards D."/>
            <person name="Erskine W."/>
        </authorList>
    </citation>
    <scope>NUCLEOTIDE SEQUENCE [LARGE SCALE GENOMIC DNA]</scope>
    <source>
        <strain evidence="2">cv. Daliak</strain>
    </source>
</reference>
<proteinExistence type="predicted"/>
<accession>A0A2Z6NLV4</accession>
<name>A0A2Z6NLV4_TRISU</name>
<dbReference type="AlphaFoldDB" id="A0A2Z6NLV4"/>
<dbReference type="Proteomes" id="UP000242715">
    <property type="component" value="Unassembled WGS sequence"/>
</dbReference>
<keyword evidence="2" id="KW-1185">Reference proteome</keyword>
<dbReference type="EMBL" id="DF973949">
    <property type="protein sequence ID" value="GAU42953.1"/>
    <property type="molecule type" value="Genomic_DNA"/>
</dbReference>
<protein>
    <submittedName>
        <fullName evidence="1">Uncharacterized protein</fullName>
    </submittedName>
</protein>
<dbReference type="OrthoDB" id="1113141at2759"/>
<evidence type="ECO:0000313" key="2">
    <source>
        <dbReference type="Proteomes" id="UP000242715"/>
    </source>
</evidence>
<organism evidence="1 2">
    <name type="scientific">Trifolium subterraneum</name>
    <name type="common">Subterranean clover</name>
    <dbReference type="NCBI Taxonomy" id="3900"/>
    <lineage>
        <taxon>Eukaryota</taxon>
        <taxon>Viridiplantae</taxon>
        <taxon>Streptophyta</taxon>
        <taxon>Embryophyta</taxon>
        <taxon>Tracheophyta</taxon>
        <taxon>Spermatophyta</taxon>
        <taxon>Magnoliopsida</taxon>
        <taxon>eudicotyledons</taxon>
        <taxon>Gunneridae</taxon>
        <taxon>Pentapetalae</taxon>
        <taxon>rosids</taxon>
        <taxon>fabids</taxon>
        <taxon>Fabales</taxon>
        <taxon>Fabaceae</taxon>
        <taxon>Papilionoideae</taxon>
        <taxon>50 kb inversion clade</taxon>
        <taxon>NPAAA clade</taxon>
        <taxon>Hologalegina</taxon>
        <taxon>IRL clade</taxon>
        <taxon>Trifolieae</taxon>
        <taxon>Trifolium</taxon>
    </lineage>
</organism>
<sequence>MVNGRLTYIGCGNVWETERTIQGRNEEKEKSGWECTTFQKKDDDQFTTKHDDNLYVEEGLTEEAKPIVTLSSLENDRTCESSQLSRVHASSTIRQPIDGSERTVRAEGPWSWDWVHDRNQGNVGVIFSARKRSKKRDHTGVRLHKVGQQDPKRRKARGLLRHSLYSLKKVARLPNKDRNEDNDQMDVDDVREIGNTIVVKFKGDNVNMFIVLSRASKVKQFVSGHLQRGNTEGEKVLGLLVFYEGGGELTSCVFLSPLCRGVVGSANSLGLYKGGGSRMRGLSDHCPLILSANVEDWVPRPLRMLKCWKDIPDYDTFVRDMEFSPGVSPIQHAVVSHFASHFKATNVERSRVDNRQFKRLNSLESNSLSKPFSAAEVKATV</sequence>
<gene>
    <name evidence="1" type="ORF">TSUD_142900</name>
</gene>